<dbReference type="InterPro" id="IPR006018">
    <property type="entry name" value="Caldesmon_LSP"/>
</dbReference>
<feature type="compositionally biased region" description="Polar residues" evidence="1">
    <location>
        <begin position="82"/>
        <end position="91"/>
    </location>
</feature>
<dbReference type="Pfam" id="PF02029">
    <property type="entry name" value="Caldesmon"/>
    <property type="match status" value="2"/>
</dbReference>
<dbReference type="OrthoDB" id="9908857at2759"/>
<feature type="compositionally biased region" description="Basic and acidic residues" evidence="1">
    <location>
        <begin position="620"/>
        <end position="687"/>
    </location>
</feature>
<evidence type="ECO:0000256" key="1">
    <source>
        <dbReference type="SAM" id="MobiDB-lite"/>
    </source>
</evidence>
<feature type="compositionally biased region" description="Basic and acidic residues" evidence="1">
    <location>
        <begin position="192"/>
        <end position="211"/>
    </location>
</feature>
<feature type="compositionally biased region" description="Basic and acidic residues" evidence="1">
    <location>
        <begin position="512"/>
        <end position="539"/>
    </location>
</feature>
<feature type="compositionally biased region" description="Polar residues" evidence="1">
    <location>
        <begin position="774"/>
        <end position="786"/>
    </location>
</feature>
<keyword evidence="3" id="KW-1185">Reference proteome</keyword>
<dbReference type="PANTHER" id="PTHR18949">
    <property type="entry name" value="CALDESMON"/>
    <property type="match status" value="1"/>
</dbReference>
<dbReference type="PANTHER" id="PTHR18949:SF0">
    <property type="entry name" value="CALDESMON"/>
    <property type="match status" value="1"/>
</dbReference>
<reference evidence="2 3" key="1">
    <citation type="journal article" date="2020" name="G3 (Bethesda)">
        <title>Draft Genome of the Common Snapping Turtle, Chelydra serpentina, a Model for Phenotypic Plasticity in Reptiles.</title>
        <authorList>
            <person name="Das D."/>
            <person name="Singh S.K."/>
            <person name="Bierstedt J."/>
            <person name="Erickson A."/>
            <person name="Galli G.L.J."/>
            <person name="Crossley D.A. 2nd"/>
            <person name="Rhen T."/>
        </authorList>
    </citation>
    <scope>NUCLEOTIDE SEQUENCE [LARGE SCALE GENOMIC DNA]</scope>
    <source>
        <strain evidence="2">KW</strain>
    </source>
</reference>
<feature type="compositionally biased region" description="Polar residues" evidence="1">
    <location>
        <begin position="562"/>
        <end position="575"/>
    </location>
</feature>
<protein>
    <submittedName>
        <fullName evidence="2">Caldesmon 1</fullName>
    </submittedName>
</protein>
<accession>A0A8T1TEY3</accession>
<feature type="region of interest" description="Disordered" evidence="1">
    <location>
        <begin position="269"/>
        <end position="694"/>
    </location>
</feature>
<name>A0A8T1TEY3_CHESE</name>
<dbReference type="GO" id="GO:0015629">
    <property type="term" value="C:actin cytoskeleton"/>
    <property type="evidence" value="ECO:0007669"/>
    <property type="project" value="TreeGrafter"/>
</dbReference>
<feature type="region of interest" description="Disordered" evidence="1">
    <location>
        <begin position="174"/>
        <end position="213"/>
    </location>
</feature>
<dbReference type="Proteomes" id="UP000765507">
    <property type="component" value="Unassembled WGS sequence"/>
</dbReference>
<feature type="compositionally biased region" description="Basic and acidic residues" evidence="1">
    <location>
        <begin position="586"/>
        <end position="613"/>
    </location>
</feature>
<dbReference type="EMBL" id="JAHGAV010000010">
    <property type="protein sequence ID" value="KAG6939617.1"/>
    <property type="molecule type" value="Genomic_DNA"/>
</dbReference>
<evidence type="ECO:0000313" key="2">
    <source>
        <dbReference type="EMBL" id="KAG6939617.1"/>
    </source>
</evidence>
<dbReference type="PRINTS" id="PR01076">
    <property type="entry name" value="CALDESMON"/>
</dbReference>
<proteinExistence type="predicted"/>
<dbReference type="GO" id="GO:0006936">
    <property type="term" value="P:muscle contraction"/>
    <property type="evidence" value="ECO:0007669"/>
    <property type="project" value="InterPro"/>
</dbReference>
<feature type="region of interest" description="Disordered" evidence="1">
    <location>
        <begin position="26"/>
        <end position="149"/>
    </location>
</feature>
<feature type="compositionally biased region" description="Basic and acidic residues" evidence="1">
    <location>
        <begin position="102"/>
        <end position="125"/>
    </location>
</feature>
<feature type="compositionally biased region" description="Basic and acidic residues" evidence="1">
    <location>
        <begin position="818"/>
        <end position="837"/>
    </location>
</feature>
<feature type="compositionally biased region" description="Basic and acidic residues" evidence="1">
    <location>
        <begin position="273"/>
        <end position="476"/>
    </location>
</feature>
<evidence type="ECO:0000313" key="3">
    <source>
        <dbReference type="Proteomes" id="UP000765507"/>
    </source>
</evidence>
<dbReference type="GO" id="GO:0017022">
    <property type="term" value="F:myosin binding"/>
    <property type="evidence" value="ECO:0007669"/>
    <property type="project" value="InterPro"/>
</dbReference>
<dbReference type="AlphaFoldDB" id="A0A8T1TEY3"/>
<dbReference type="GO" id="GO:0001525">
    <property type="term" value="P:angiogenesis"/>
    <property type="evidence" value="ECO:0007669"/>
    <property type="project" value="TreeGrafter"/>
</dbReference>
<dbReference type="InterPro" id="IPR006017">
    <property type="entry name" value="Caldesmon"/>
</dbReference>
<sequence length="864" mass="101434">MDDFERRRELRRQKREEMRLEAERLAYQRNDDDEEEAARERRRRARQERLRQKEDDDLTGQVTEKPEVNAQNNLAEEETKRSTITLTNTQGEGEDDPAFLERLARREERRQKRLQEALDRQKEFDPTVTDEGLSLPSEREINNVEENETMGKEEKIEIRRGRYEIDEAETVITSYQRNNWRQDEEEEEEEKKEEKDKEEVQEEKPEQRTIEENQVEVTIEKKTIDKEEGPVVLEVKTLDVHVEEHKAENDMSVLLVGKPRAGVEAINLTLVLDQEKLRNEEEEKAEEEKKRTEERERLEAEERERVKAEEQKKAEEERAKIEAEEKRAAQEKERFEAEERERIQAEEQRAAEERERAKAEEEKRKAEERERAKAEEEKRKAEERERAKAEEKKKAEERERAKAEEKKRAEERERAKAEEKKRAAEEKAKLEEEKLKAKQKVEEKKIEDKKVEDKQVKVKKIEEKQVKEKKVQEEKPQTVSLRKQGEEKEVKVEAKKEKLPDEKLQPAFKKQQIKDDKANKDKAPKEEVKPIWDRKKGFPEPKPQNGERFQELTTHKLKHTENIFSRSGMKATTNAEDGKPVSQAEAGKRLEELRRRRGENESEEFEKLKEKQQEAAVELEELKKKREERRKILEEEEQRRKQEEAERKAREEEEKRRLKEDIERRRAEAAEKRQKMPEDGLSDDKKPFKCFTPKGSSLKIEERAEFLNKSAQKSGAKPTHSAAVVSKIDSRLEQYTSAIEGTKTAKPAKPAPSDLPVPAEGVRNIKSMWEKGNVFSSPSGPGTPNKETAGLKVGVSSRINEWLTKTPDTNKSPAPKPSDLRPGDVSNKRNLWEKQSNEKATSPKVTAMGKKSETNGLRQFEKEP</sequence>
<gene>
    <name evidence="2" type="primary">CALD1</name>
    <name evidence="2" type="ORF">G0U57_000771</name>
</gene>
<dbReference type="GO" id="GO:0005516">
    <property type="term" value="F:calmodulin binding"/>
    <property type="evidence" value="ECO:0007669"/>
    <property type="project" value="InterPro"/>
</dbReference>
<dbReference type="GO" id="GO:0051017">
    <property type="term" value="P:actin filament bundle assembly"/>
    <property type="evidence" value="ECO:0007669"/>
    <property type="project" value="TreeGrafter"/>
</dbReference>
<dbReference type="GO" id="GO:0003779">
    <property type="term" value="F:actin binding"/>
    <property type="evidence" value="ECO:0007669"/>
    <property type="project" value="InterPro"/>
</dbReference>
<feature type="compositionally biased region" description="Basic and acidic residues" evidence="1">
    <location>
        <begin position="483"/>
        <end position="504"/>
    </location>
</feature>
<organism evidence="2 3">
    <name type="scientific">Chelydra serpentina</name>
    <name type="common">Snapping turtle</name>
    <name type="synonym">Testudo serpentina</name>
    <dbReference type="NCBI Taxonomy" id="8475"/>
    <lineage>
        <taxon>Eukaryota</taxon>
        <taxon>Metazoa</taxon>
        <taxon>Chordata</taxon>
        <taxon>Craniata</taxon>
        <taxon>Vertebrata</taxon>
        <taxon>Euteleostomi</taxon>
        <taxon>Archelosauria</taxon>
        <taxon>Testudinata</taxon>
        <taxon>Testudines</taxon>
        <taxon>Cryptodira</taxon>
        <taxon>Durocryptodira</taxon>
        <taxon>Americhelydia</taxon>
        <taxon>Chelydroidea</taxon>
        <taxon>Chelydridae</taxon>
        <taxon>Chelydra</taxon>
    </lineage>
</organism>
<comment type="caution">
    <text evidence="2">The sequence shown here is derived from an EMBL/GenBank/DDBJ whole genome shotgun (WGS) entry which is preliminary data.</text>
</comment>
<feature type="region of interest" description="Disordered" evidence="1">
    <location>
        <begin position="740"/>
        <end position="864"/>
    </location>
</feature>